<dbReference type="InterPro" id="IPR001680">
    <property type="entry name" value="WD40_rpt"/>
</dbReference>
<dbReference type="SUPFAM" id="SSF50978">
    <property type="entry name" value="WD40 repeat-like"/>
    <property type="match status" value="1"/>
</dbReference>
<evidence type="ECO:0000256" key="2">
    <source>
        <dbReference type="ARBA" id="ARBA00022737"/>
    </source>
</evidence>
<dbReference type="Proteomes" id="UP001159363">
    <property type="component" value="Chromosome 6"/>
</dbReference>
<proteinExistence type="predicted"/>
<keyword evidence="2" id="KW-0677">Repeat</keyword>
<dbReference type="Gene3D" id="2.130.10.10">
    <property type="entry name" value="YVTN repeat-like/Quinoprotein amine dehydrogenase"/>
    <property type="match status" value="3"/>
</dbReference>
<evidence type="ECO:0000313" key="5">
    <source>
        <dbReference type="Proteomes" id="UP001159363"/>
    </source>
</evidence>
<keyword evidence="5" id="KW-1185">Reference proteome</keyword>
<dbReference type="PROSITE" id="PS00678">
    <property type="entry name" value="WD_REPEATS_1"/>
    <property type="match status" value="1"/>
</dbReference>
<keyword evidence="1 3" id="KW-0853">WD repeat</keyword>
<evidence type="ECO:0000256" key="3">
    <source>
        <dbReference type="PROSITE-ProRule" id="PRU00221"/>
    </source>
</evidence>
<dbReference type="PRINTS" id="PR00320">
    <property type="entry name" value="GPROTEINBRPT"/>
</dbReference>
<organism evidence="4 5">
    <name type="scientific">Dryococelus australis</name>
    <dbReference type="NCBI Taxonomy" id="614101"/>
    <lineage>
        <taxon>Eukaryota</taxon>
        <taxon>Metazoa</taxon>
        <taxon>Ecdysozoa</taxon>
        <taxon>Arthropoda</taxon>
        <taxon>Hexapoda</taxon>
        <taxon>Insecta</taxon>
        <taxon>Pterygota</taxon>
        <taxon>Neoptera</taxon>
        <taxon>Polyneoptera</taxon>
        <taxon>Phasmatodea</taxon>
        <taxon>Verophasmatodea</taxon>
        <taxon>Anareolatae</taxon>
        <taxon>Phasmatidae</taxon>
        <taxon>Eurycanthinae</taxon>
        <taxon>Dryococelus</taxon>
    </lineage>
</organism>
<feature type="repeat" description="WD" evidence="3">
    <location>
        <begin position="384"/>
        <end position="414"/>
    </location>
</feature>
<dbReference type="InterPro" id="IPR036322">
    <property type="entry name" value="WD40_repeat_dom_sf"/>
</dbReference>
<dbReference type="InterPro" id="IPR019775">
    <property type="entry name" value="WD40_repeat_CS"/>
</dbReference>
<sequence>ILCGCYDNTLHIWTTKGKHNLTIPGHSGPIKAIAWISLDESTGTFVSASHDQTAMLWEWNVRSNEVECVHVCRGHERGLECVGVNSSGALMATGSWDTMLKIWPADPLQRSRASSSILAGAAGRSILPLLLAVDPRAGQLSVGHYTIVLAGSSTRHCHRYRCSSLQAVNPHDPVILSEWVDPPLCLPCPGQQAPNVHTRRISGEVPFFAVCSSHPLLATSLAAIRETHPAEGESSAKRLKTDHGKYQVRTPVMTLSGHKEAVSAVTWTDIGELCTASWDHTLRLWDAETGGLKSDMVGNKPFFDADWSPFCKLLVTASADRHIRLYDPRSKEGSLVKLTCTSHTQWVQSVRWSTTDEYHFLSGAYDQTVKFWDTRSPKAALYDLSGHEDKVLCCDWSEPELMVSGGADNTVRIFRAVHVTSK</sequence>
<dbReference type="PROSITE" id="PS50294">
    <property type="entry name" value="WD_REPEATS_REGION"/>
    <property type="match status" value="4"/>
</dbReference>
<feature type="repeat" description="WD" evidence="3">
    <location>
        <begin position="340"/>
        <end position="382"/>
    </location>
</feature>
<reference evidence="4 5" key="1">
    <citation type="submission" date="2023-02" db="EMBL/GenBank/DDBJ databases">
        <title>LHISI_Scaffold_Assembly.</title>
        <authorList>
            <person name="Stuart O.P."/>
            <person name="Cleave R."/>
            <person name="Magrath M.J.L."/>
            <person name="Mikheyev A.S."/>
        </authorList>
    </citation>
    <scope>NUCLEOTIDE SEQUENCE [LARGE SCALE GENOMIC DNA]</scope>
    <source>
        <strain evidence="4">Daus_M_001</strain>
        <tissue evidence="4">Leg muscle</tissue>
    </source>
</reference>
<feature type="repeat" description="WD" evidence="3">
    <location>
        <begin position="255"/>
        <end position="295"/>
    </location>
</feature>
<dbReference type="PANTHER" id="PTHR19855:SF11">
    <property type="entry name" value="RIBOSOME BIOGENESIS PROTEIN WDR12"/>
    <property type="match status" value="1"/>
</dbReference>
<evidence type="ECO:0000313" key="4">
    <source>
        <dbReference type="EMBL" id="KAJ8878640.1"/>
    </source>
</evidence>
<gene>
    <name evidence="4" type="ORF">PR048_019223</name>
</gene>
<dbReference type="InterPro" id="IPR020472">
    <property type="entry name" value="WD40_PAC1"/>
</dbReference>
<dbReference type="Pfam" id="PF00400">
    <property type="entry name" value="WD40"/>
    <property type="match status" value="6"/>
</dbReference>
<dbReference type="PROSITE" id="PS50082">
    <property type="entry name" value="WD_REPEATS_2"/>
    <property type="match status" value="4"/>
</dbReference>
<dbReference type="InterPro" id="IPR015943">
    <property type="entry name" value="WD40/YVTN_repeat-like_dom_sf"/>
</dbReference>
<name>A0ABQ9H2W2_9NEOP</name>
<protein>
    <submittedName>
        <fullName evidence="4">Uncharacterized protein</fullName>
    </submittedName>
</protein>
<dbReference type="EMBL" id="JARBHB010000007">
    <property type="protein sequence ID" value="KAJ8878640.1"/>
    <property type="molecule type" value="Genomic_DNA"/>
</dbReference>
<feature type="repeat" description="WD" evidence="3">
    <location>
        <begin position="72"/>
        <end position="103"/>
    </location>
</feature>
<comment type="caution">
    <text evidence="4">The sequence shown here is derived from an EMBL/GenBank/DDBJ whole genome shotgun (WGS) entry which is preliminary data.</text>
</comment>
<evidence type="ECO:0000256" key="1">
    <source>
        <dbReference type="ARBA" id="ARBA00022574"/>
    </source>
</evidence>
<dbReference type="PANTHER" id="PTHR19855">
    <property type="entry name" value="WD40 REPEAT PROTEIN 12, 37"/>
    <property type="match status" value="1"/>
</dbReference>
<dbReference type="SMART" id="SM00320">
    <property type="entry name" value="WD40"/>
    <property type="match status" value="6"/>
</dbReference>
<accession>A0ABQ9H2W2</accession>
<feature type="non-terminal residue" evidence="4">
    <location>
        <position position="1"/>
    </location>
</feature>